<keyword evidence="3" id="KW-1003">Cell membrane</keyword>
<gene>
    <name evidence="9" type="ORF">H8S20_09055</name>
</gene>
<sequence>MLVLGVHFISDYGYNNINFILSQGIGRVAVPFFFITSGYFLANKSGDTIKIQNYLFKIIRIYILWSVLYFPYEIYMWKLNSENIMLDILIYIKKFFLIGSFIHLWYLLSVIIAVIIIEALLKKFSIDKIIVIGFSLYILGVLGDGYYNVLVNTPLIKRIYDLYLSLLETTRNGLFFGLFFISLGYFINIKRVVIKKSISLVCLIISLFCMIIEIYFMKNNNLMLDYNMYISIIPTTFFLFNLVKEIQLKDNTIYPMLRNMSVTVFLIQFMFNGISLFIISFLEEYNFITSEWIRFIFIAISSTIFSYLLIKIKNKYKRILREGS</sequence>
<evidence type="ECO:0000313" key="9">
    <source>
        <dbReference type="EMBL" id="MBC5629040.1"/>
    </source>
</evidence>
<evidence type="ECO:0000256" key="4">
    <source>
        <dbReference type="ARBA" id="ARBA00022692"/>
    </source>
</evidence>
<dbReference type="Pfam" id="PF01757">
    <property type="entry name" value="Acyl_transf_3"/>
    <property type="match status" value="1"/>
</dbReference>
<comment type="subcellular location">
    <subcellularLocation>
        <location evidence="1">Cell membrane</location>
        <topology evidence="1">Multi-pass membrane protein</topology>
    </subcellularLocation>
</comment>
<name>A0ABR7DCA9_9CLOT</name>
<keyword evidence="10" id="KW-1185">Reference proteome</keyword>
<evidence type="ECO:0000256" key="7">
    <source>
        <dbReference type="SAM" id="Phobius"/>
    </source>
</evidence>
<evidence type="ECO:0000259" key="8">
    <source>
        <dbReference type="Pfam" id="PF01757"/>
    </source>
</evidence>
<keyword evidence="9" id="KW-0808">Transferase</keyword>
<feature type="domain" description="Acyltransferase 3" evidence="8">
    <location>
        <begin position="1"/>
        <end position="310"/>
    </location>
</feature>
<proteinExistence type="inferred from homology"/>
<evidence type="ECO:0000256" key="6">
    <source>
        <dbReference type="ARBA" id="ARBA00023136"/>
    </source>
</evidence>
<accession>A0ABR7DCA9</accession>
<dbReference type="PANTHER" id="PTHR40074">
    <property type="entry name" value="O-ACETYLTRANSFERASE WECH"/>
    <property type="match status" value="1"/>
</dbReference>
<keyword evidence="4 7" id="KW-0812">Transmembrane</keyword>
<comment type="similarity">
    <text evidence="2">Belongs to the acyltransferase 3 family.</text>
</comment>
<evidence type="ECO:0000313" key="10">
    <source>
        <dbReference type="Proteomes" id="UP000596929"/>
    </source>
</evidence>
<dbReference type="PANTHER" id="PTHR40074:SF2">
    <property type="entry name" value="O-ACETYLTRANSFERASE WECH"/>
    <property type="match status" value="1"/>
</dbReference>
<reference evidence="9 10" key="1">
    <citation type="submission" date="2020-08" db="EMBL/GenBank/DDBJ databases">
        <title>Genome public.</title>
        <authorList>
            <person name="Liu C."/>
            <person name="Sun Q."/>
        </authorList>
    </citation>
    <scope>NUCLEOTIDE SEQUENCE [LARGE SCALE GENOMIC DNA]</scope>
    <source>
        <strain evidence="9 10">NSJ-6</strain>
    </source>
</reference>
<keyword evidence="5 7" id="KW-1133">Transmembrane helix</keyword>
<keyword evidence="9" id="KW-0012">Acyltransferase</keyword>
<evidence type="ECO:0000256" key="3">
    <source>
        <dbReference type="ARBA" id="ARBA00022475"/>
    </source>
</evidence>
<feature type="transmembrane region" description="Helical" evidence="7">
    <location>
        <begin position="262"/>
        <end position="280"/>
    </location>
</feature>
<feature type="transmembrane region" description="Helical" evidence="7">
    <location>
        <begin position="292"/>
        <end position="310"/>
    </location>
</feature>
<feature type="transmembrane region" description="Helical" evidence="7">
    <location>
        <begin position="95"/>
        <end position="117"/>
    </location>
</feature>
<feature type="transmembrane region" description="Helical" evidence="7">
    <location>
        <begin position="169"/>
        <end position="186"/>
    </location>
</feature>
<feature type="transmembrane region" description="Helical" evidence="7">
    <location>
        <begin position="223"/>
        <end position="242"/>
    </location>
</feature>
<feature type="transmembrane region" description="Helical" evidence="7">
    <location>
        <begin position="20"/>
        <end position="42"/>
    </location>
</feature>
<evidence type="ECO:0000256" key="1">
    <source>
        <dbReference type="ARBA" id="ARBA00004651"/>
    </source>
</evidence>
<feature type="transmembrane region" description="Helical" evidence="7">
    <location>
        <begin position="54"/>
        <end position="75"/>
    </location>
</feature>
<feature type="transmembrane region" description="Helical" evidence="7">
    <location>
        <begin position="198"/>
        <end position="217"/>
    </location>
</feature>
<dbReference type="GO" id="GO:0016746">
    <property type="term" value="F:acyltransferase activity"/>
    <property type="evidence" value="ECO:0007669"/>
    <property type="project" value="UniProtKB-KW"/>
</dbReference>
<dbReference type="EMBL" id="JACOOO010000016">
    <property type="protein sequence ID" value="MBC5629040.1"/>
    <property type="molecule type" value="Genomic_DNA"/>
</dbReference>
<comment type="caution">
    <text evidence="9">The sequence shown here is derived from an EMBL/GenBank/DDBJ whole genome shotgun (WGS) entry which is preliminary data.</text>
</comment>
<feature type="transmembrane region" description="Helical" evidence="7">
    <location>
        <begin position="129"/>
        <end position="149"/>
    </location>
</feature>
<protein>
    <submittedName>
        <fullName evidence="9">Acyltransferase family protein</fullName>
    </submittedName>
</protein>
<organism evidence="9 10">
    <name type="scientific">Clostridium hominis</name>
    <dbReference type="NCBI Taxonomy" id="2763036"/>
    <lineage>
        <taxon>Bacteria</taxon>
        <taxon>Bacillati</taxon>
        <taxon>Bacillota</taxon>
        <taxon>Clostridia</taxon>
        <taxon>Eubacteriales</taxon>
        <taxon>Clostridiaceae</taxon>
        <taxon>Clostridium</taxon>
    </lineage>
</organism>
<dbReference type="Proteomes" id="UP000596929">
    <property type="component" value="Unassembled WGS sequence"/>
</dbReference>
<dbReference type="InterPro" id="IPR002656">
    <property type="entry name" value="Acyl_transf_3_dom"/>
</dbReference>
<evidence type="ECO:0000256" key="5">
    <source>
        <dbReference type="ARBA" id="ARBA00022989"/>
    </source>
</evidence>
<dbReference type="RefSeq" id="WP_186860055.1">
    <property type="nucleotide sequence ID" value="NZ_JACOOO010000016.1"/>
</dbReference>
<evidence type="ECO:0000256" key="2">
    <source>
        <dbReference type="ARBA" id="ARBA00007400"/>
    </source>
</evidence>
<keyword evidence="6 7" id="KW-0472">Membrane</keyword>